<dbReference type="AlphaFoldDB" id="A0A251V8V5"/>
<evidence type="ECO:0000313" key="3">
    <source>
        <dbReference type="Proteomes" id="UP000215914"/>
    </source>
</evidence>
<evidence type="ECO:0000313" key="2">
    <source>
        <dbReference type="EMBL" id="OTG31709.1"/>
    </source>
</evidence>
<keyword evidence="1" id="KW-0732">Signal</keyword>
<dbReference type="EMBL" id="CM007892">
    <property type="protein sequence ID" value="OTG31709.1"/>
    <property type="molecule type" value="Genomic_DNA"/>
</dbReference>
<feature type="signal peptide" evidence="1">
    <location>
        <begin position="1"/>
        <end position="35"/>
    </location>
</feature>
<protein>
    <submittedName>
        <fullName evidence="2">Uncharacterized protein</fullName>
    </submittedName>
</protein>
<accession>A0A251V8V5</accession>
<keyword evidence="3" id="KW-1185">Reference proteome</keyword>
<organism evidence="2 3">
    <name type="scientific">Helianthus annuus</name>
    <name type="common">Common sunflower</name>
    <dbReference type="NCBI Taxonomy" id="4232"/>
    <lineage>
        <taxon>Eukaryota</taxon>
        <taxon>Viridiplantae</taxon>
        <taxon>Streptophyta</taxon>
        <taxon>Embryophyta</taxon>
        <taxon>Tracheophyta</taxon>
        <taxon>Spermatophyta</taxon>
        <taxon>Magnoliopsida</taxon>
        <taxon>eudicotyledons</taxon>
        <taxon>Gunneridae</taxon>
        <taxon>Pentapetalae</taxon>
        <taxon>asterids</taxon>
        <taxon>campanulids</taxon>
        <taxon>Asterales</taxon>
        <taxon>Asteraceae</taxon>
        <taxon>Asteroideae</taxon>
        <taxon>Heliantheae alliance</taxon>
        <taxon>Heliantheae</taxon>
        <taxon>Helianthus</taxon>
    </lineage>
</organism>
<dbReference type="InParanoid" id="A0A251V8V5"/>
<sequence>MEIWNEHMFKPYNTKRFRNLYACFWVLVLLLGVKEESSNTSQAGGVQDRGKAPL</sequence>
<proteinExistence type="predicted"/>
<name>A0A251V8V5_HELAN</name>
<gene>
    <name evidence="2" type="ORF">HannXRQ_Chr03g0078691</name>
</gene>
<reference evidence="3" key="1">
    <citation type="journal article" date="2017" name="Nature">
        <title>The sunflower genome provides insights into oil metabolism, flowering and Asterid evolution.</title>
        <authorList>
            <person name="Badouin H."/>
            <person name="Gouzy J."/>
            <person name="Grassa C.J."/>
            <person name="Murat F."/>
            <person name="Staton S.E."/>
            <person name="Cottret L."/>
            <person name="Lelandais-Briere C."/>
            <person name="Owens G.L."/>
            <person name="Carrere S."/>
            <person name="Mayjonade B."/>
            <person name="Legrand L."/>
            <person name="Gill N."/>
            <person name="Kane N.C."/>
            <person name="Bowers J.E."/>
            <person name="Hubner S."/>
            <person name="Bellec A."/>
            <person name="Berard A."/>
            <person name="Berges H."/>
            <person name="Blanchet N."/>
            <person name="Boniface M.C."/>
            <person name="Brunel D."/>
            <person name="Catrice O."/>
            <person name="Chaidir N."/>
            <person name="Claudel C."/>
            <person name="Donnadieu C."/>
            <person name="Faraut T."/>
            <person name="Fievet G."/>
            <person name="Helmstetter N."/>
            <person name="King M."/>
            <person name="Knapp S.J."/>
            <person name="Lai Z."/>
            <person name="Le Paslier M.C."/>
            <person name="Lippi Y."/>
            <person name="Lorenzon L."/>
            <person name="Mandel J.R."/>
            <person name="Marage G."/>
            <person name="Marchand G."/>
            <person name="Marquand E."/>
            <person name="Bret-Mestries E."/>
            <person name="Morien E."/>
            <person name="Nambeesan S."/>
            <person name="Nguyen T."/>
            <person name="Pegot-Espagnet P."/>
            <person name="Pouilly N."/>
            <person name="Raftis F."/>
            <person name="Sallet E."/>
            <person name="Schiex T."/>
            <person name="Thomas J."/>
            <person name="Vandecasteele C."/>
            <person name="Vares D."/>
            <person name="Vear F."/>
            <person name="Vautrin S."/>
            <person name="Crespi M."/>
            <person name="Mangin B."/>
            <person name="Burke J.M."/>
            <person name="Salse J."/>
            <person name="Munos S."/>
            <person name="Vincourt P."/>
            <person name="Rieseberg L.H."/>
            <person name="Langlade N.B."/>
        </authorList>
    </citation>
    <scope>NUCLEOTIDE SEQUENCE [LARGE SCALE GENOMIC DNA]</scope>
    <source>
        <strain evidence="3">cv. SF193</strain>
    </source>
</reference>
<dbReference type="Proteomes" id="UP000215914">
    <property type="component" value="Chromosome 3"/>
</dbReference>
<evidence type="ECO:0000256" key="1">
    <source>
        <dbReference type="SAM" id="SignalP"/>
    </source>
</evidence>
<feature type="chain" id="PRO_5013281707" evidence="1">
    <location>
        <begin position="36"/>
        <end position="54"/>
    </location>
</feature>